<reference evidence="1" key="1">
    <citation type="submission" date="2022-01" db="EMBL/GenBank/DDBJ databases">
        <title>Complete genome of Methanomicrobium antiquum DSM 21220.</title>
        <authorList>
            <person name="Chen S.-C."/>
            <person name="You Y.-T."/>
            <person name="Zhou Y.-Z."/>
            <person name="Lai M.-C."/>
        </authorList>
    </citation>
    <scope>NUCLEOTIDE SEQUENCE</scope>
    <source>
        <strain evidence="1">DSM 21220</strain>
    </source>
</reference>
<evidence type="ECO:0000313" key="1">
    <source>
        <dbReference type="EMBL" id="WFN36968.1"/>
    </source>
</evidence>
<dbReference type="AlphaFoldDB" id="A0AAF0FUY6"/>
<name>A0AAF0FUY6_9EURY</name>
<evidence type="ECO:0000313" key="2">
    <source>
        <dbReference type="Proteomes" id="UP001218895"/>
    </source>
</evidence>
<proteinExistence type="predicted"/>
<dbReference type="RefSeq" id="WP_278099805.1">
    <property type="nucleotide sequence ID" value="NZ_CP091092.1"/>
</dbReference>
<accession>A0AAF0FUY6</accession>
<dbReference type="KEGG" id="manq:L1994_00815"/>
<dbReference type="GeneID" id="79948893"/>
<sequence length="177" mass="20561">MDIIEQGFEKILAEIEEQKSKKEEFSKEILAEKTALLERMGQKAAPLAKTLGINILVQAKIDAHGELFEKVFTDKKMFILGKTEPMPYRPDDMTKKVDNQFCVLSEDGRFYEIMYSNTETITDAYTQEIKPKEALDIYGTEIIFMLYKAFQQYLTEERELVSALEKTIVFIFSDKKE</sequence>
<organism evidence="1 2">
    <name type="scientific">Methanomicrobium antiquum</name>
    <dbReference type="NCBI Taxonomy" id="487686"/>
    <lineage>
        <taxon>Archaea</taxon>
        <taxon>Methanobacteriati</taxon>
        <taxon>Methanobacteriota</taxon>
        <taxon>Stenosarchaea group</taxon>
        <taxon>Methanomicrobia</taxon>
        <taxon>Methanomicrobiales</taxon>
        <taxon>Methanomicrobiaceae</taxon>
        <taxon>Methanomicrobium</taxon>
    </lineage>
</organism>
<dbReference type="Proteomes" id="UP001218895">
    <property type="component" value="Chromosome"/>
</dbReference>
<keyword evidence="2" id="KW-1185">Reference proteome</keyword>
<gene>
    <name evidence="1" type="ORF">L1994_00815</name>
</gene>
<protein>
    <submittedName>
        <fullName evidence="1">Uncharacterized protein</fullName>
    </submittedName>
</protein>
<dbReference type="EMBL" id="CP091092">
    <property type="protein sequence ID" value="WFN36968.1"/>
    <property type="molecule type" value="Genomic_DNA"/>
</dbReference>